<evidence type="ECO:0000313" key="2">
    <source>
        <dbReference type="EMBL" id="VXC77993.1"/>
    </source>
</evidence>
<evidence type="ECO:0000313" key="3">
    <source>
        <dbReference type="Proteomes" id="UP000432350"/>
    </source>
</evidence>
<keyword evidence="1" id="KW-0812">Transmembrane</keyword>
<name>A0A654BDG0_SPHMU</name>
<dbReference type="EMBL" id="CABWMV010000019">
    <property type="protein sequence ID" value="VXC77993.1"/>
    <property type="molecule type" value="Genomic_DNA"/>
</dbReference>
<dbReference type="Proteomes" id="UP000432350">
    <property type="component" value="Unassembled WGS sequence"/>
</dbReference>
<protein>
    <submittedName>
        <fullName evidence="2">Uncharacterized protein</fullName>
    </submittedName>
</protein>
<evidence type="ECO:0000256" key="1">
    <source>
        <dbReference type="SAM" id="Phobius"/>
    </source>
</evidence>
<gene>
    <name evidence="2" type="ORF">SPHINGO8BC_260002</name>
</gene>
<proteinExistence type="predicted"/>
<accession>A0A654BDG0</accession>
<reference evidence="2 3" key="1">
    <citation type="submission" date="2019-10" db="EMBL/GenBank/DDBJ databases">
        <authorList>
            <person name="Karimi E."/>
        </authorList>
    </citation>
    <scope>NUCLEOTIDE SEQUENCE [LARGE SCALE GENOMIC DNA]</scope>
    <source>
        <strain evidence="2 3">Sphingobacterium sp. 8BC</strain>
    </source>
</reference>
<keyword evidence="1" id="KW-1133">Transmembrane helix</keyword>
<organism evidence="2 3">
    <name type="scientific">Sphingobacterium multivorum</name>
    <dbReference type="NCBI Taxonomy" id="28454"/>
    <lineage>
        <taxon>Bacteria</taxon>
        <taxon>Pseudomonadati</taxon>
        <taxon>Bacteroidota</taxon>
        <taxon>Sphingobacteriia</taxon>
        <taxon>Sphingobacteriales</taxon>
        <taxon>Sphingobacteriaceae</taxon>
        <taxon>Sphingobacterium</taxon>
    </lineage>
</organism>
<keyword evidence="1" id="KW-0472">Membrane</keyword>
<feature type="transmembrane region" description="Helical" evidence="1">
    <location>
        <begin position="20"/>
        <end position="39"/>
    </location>
</feature>
<sequence length="76" mass="8128">MRTLFSITTSAAGTCTRSMPSAAVVVWVFSVMVMSFATLSGSDRVRVLAISGCRELRTRSFLWVGLLGVTAGEAPR</sequence>
<dbReference type="AlphaFoldDB" id="A0A654BDG0"/>